<dbReference type="AlphaFoldDB" id="A0A9P6SNE6"/>
<feature type="non-terminal residue" evidence="3">
    <location>
        <position position="223"/>
    </location>
</feature>
<dbReference type="PANTHER" id="PTHR13138">
    <property type="entry name" value="PROTEIN LIN1"/>
    <property type="match status" value="1"/>
</dbReference>
<feature type="region of interest" description="Disordered" evidence="2">
    <location>
        <begin position="1"/>
        <end position="46"/>
    </location>
</feature>
<protein>
    <submittedName>
        <fullName evidence="3">Uncharacterized protein</fullName>
    </submittedName>
</protein>
<accession>A0A9P6SNE6</accession>
<feature type="compositionally biased region" description="Basic residues" evidence="2">
    <location>
        <begin position="114"/>
        <end position="124"/>
    </location>
</feature>
<dbReference type="InterPro" id="IPR039905">
    <property type="entry name" value="CD2BP2/Lin1"/>
</dbReference>
<name>A0A9P6SNE6_9FUNG</name>
<keyword evidence="1" id="KW-0175">Coiled coil</keyword>
<dbReference type="PANTHER" id="PTHR13138:SF3">
    <property type="entry name" value="CD2 ANTIGEN CYTOPLASMIC TAIL-BINDING PROTEIN 2"/>
    <property type="match status" value="1"/>
</dbReference>
<reference evidence="3" key="1">
    <citation type="journal article" date="2020" name="Fungal Divers.">
        <title>Resolving the Mortierellaceae phylogeny through synthesis of multi-gene phylogenetics and phylogenomics.</title>
        <authorList>
            <person name="Vandepol N."/>
            <person name="Liber J."/>
            <person name="Desiro A."/>
            <person name="Na H."/>
            <person name="Kennedy M."/>
            <person name="Barry K."/>
            <person name="Grigoriev I.V."/>
            <person name="Miller A.N."/>
            <person name="O'Donnell K."/>
            <person name="Stajich J.E."/>
            <person name="Bonito G."/>
        </authorList>
    </citation>
    <scope>NUCLEOTIDE SEQUENCE</scope>
    <source>
        <strain evidence="3">MES-2147</strain>
    </source>
</reference>
<evidence type="ECO:0000313" key="3">
    <source>
        <dbReference type="EMBL" id="KAF9983623.1"/>
    </source>
</evidence>
<organism evidence="3 4">
    <name type="scientific">Modicella reniformis</name>
    <dbReference type="NCBI Taxonomy" id="1440133"/>
    <lineage>
        <taxon>Eukaryota</taxon>
        <taxon>Fungi</taxon>
        <taxon>Fungi incertae sedis</taxon>
        <taxon>Mucoromycota</taxon>
        <taxon>Mortierellomycotina</taxon>
        <taxon>Mortierellomycetes</taxon>
        <taxon>Mortierellales</taxon>
        <taxon>Mortierellaceae</taxon>
        <taxon>Modicella</taxon>
    </lineage>
</organism>
<feature type="region of interest" description="Disordered" evidence="2">
    <location>
        <begin position="83"/>
        <end position="125"/>
    </location>
</feature>
<dbReference type="OrthoDB" id="331341at2759"/>
<feature type="compositionally biased region" description="Acidic residues" evidence="2">
    <location>
        <begin position="93"/>
        <end position="104"/>
    </location>
</feature>
<proteinExistence type="predicted"/>
<evidence type="ECO:0000256" key="1">
    <source>
        <dbReference type="SAM" id="Coils"/>
    </source>
</evidence>
<dbReference type="Proteomes" id="UP000749646">
    <property type="component" value="Unassembled WGS sequence"/>
</dbReference>
<gene>
    <name evidence="3" type="ORF">BGZ65_001597</name>
</gene>
<feature type="coiled-coil region" evidence="1">
    <location>
        <begin position="195"/>
        <end position="222"/>
    </location>
</feature>
<dbReference type="EMBL" id="JAAAHW010003460">
    <property type="protein sequence ID" value="KAF9983623.1"/>
    <property type="molecule type" value="Genomic_DNA"/>
</dbReference>
<feature type="region of interest" description="Disordered" evidence="2">
    <location>
        <begin position="143"/>
        <end position="165"/>
    </location>
</feature>
<keyword evidence="4" id="KW-1185">Reference proteome</keyword>
<dbReference type="GO" id="GO:0005682">
    <property type="term" value="C:U5 snRNP"/>
    <property type="evidence" value="ECO:0007669"/>
    <property type="project" value="InterPro"/>
</dbReference>
<evidence type="ECO:0000256" key="2">
    <source>
        <dbReference type="SAM" id="MobiDB-lite"/>
    </source>
</evidence>
<sequence length="223" mass="25396">MQPNRNKRNWPNGGEGSSSSAKRVRFGHDREGTLEEVDDSDLLEKRKSRRRAVTVVEYKEGEESSDDEVFNKKKQKIFVDDIPEAAMLRPTEGEEEGKEEDMFADPDVIERGRAGKKKMTKGKKRAFDLSEIEGEDLNLNDLDEEEFDSDGNPKIEGFNMKEELEDGGVIDETGNFIRKLDPDRFHDSWLEGVSRKDIQAAHEAHERKVRQALAEEQEAAANA</sequence>
<evidence type="ECO:0000313" key="4">
    <source>
        <dbReference type="Proteomes" id="UP000749646"/>
    </source>
</evidence>
<comment type="caution">
    <text evidence="3">The sequence shown here is derived from an EMBL/GenBank/DDBJ whole genome shotgun (WGS) entry which is preliminary data.</text>
</comment>